<accession>A0A7R7IEP0</accession>
<dbReference type="SUPFAM" id="SSF64438">
    <property type="entry name" value="CNF1/YfiH-like putative cysteine hydrolases"/>
    <property type="match status" value="1"/>
</dbReference>
<organism evidence="12 13">
    <name type="scientific">Anaeromicropila herbilytica</name>
    <dbReference type="NCBI Taxonomy" id="2785025"/>
    <lineage>
        <taxon>Bacteria</taxon>
        <taxon>Bacillati</taxon>
        <taxon>Bacillota</taxon>
        <taxon>Clostridia</taxon>
        <taxon>Lachnospirales</taxon>
        <taxon>Lachnospiraceae</taxon>
        <taxon>Anaeromicropila</taxon>
    </lineage>
</organism>
<comment type="catalytic activity">
    <reaction evidence="1">
        <text>inosine + phosphate = alpha-D-ribose 1-phosphate + hypoxanthine</text>
        <dbReference type="Rhea" id="RHEA:27646"/>
        <dbReference type="ChEBI" id="CHEBI:17368"/>
        <dbReference type="ChEBI" id="CHEBI:17596"/>
        <dbReference type="ChEBI" id="CHEBI:43474"/>
        <dbReference type="ChEBI" id="CHEBI:57720"/>
        <dbReference type="EC" id="2.4.2.1"/>
    </reaction>
    <physiologicalReaction direction="left-to-right" evidence="1">
        <dbReference type="Rhea" id="RHEA:27647"/>
    </physiologicalReaction>
</comment>
<comment type="catalytic activity">
    <reaction evidence="9">
        <text>adenosine + phosphate = alpha-D-ribose 1-phosphate + adenine</text>
        <dbReference type="Rhea" id="RHEA:27642"/>
        <dbReference type="ChEBI" id="CHEBI:16335"/>
        <dbReference type="ChEBI" id="CHEBI:16708"/>
        <dbReference type="ChEBI" id="CHEBI:43474"/>
        <dbReference type="ChEBI" id="CHEBI:57720"/>
        <dbReference type="EC" id="2.4.2.1"/>
    </reaction>
    <physiologicalReaction direction="left-to-right" evidence="9">
        <dbReference type="Rhea" id="RHEA:27643"/>
    </physiologicalReaction>
</comment>
<keyword evidence="4" id="KW-0808">Transferase</keyword>
<dbReference type="CDD" id="cd16833">
    <property type="entry name" value="YfiH"/>
    <property type="match status" value="1"/>
</dbReference>
<evidence type="ECO:0000256" key="8">
    <source>
        <dbReference type="ARBA" id="ARBA00047989"/>
    </source>
</evidence>
<evidence type="ECO:0000256" key="10">
    <source>
        <dbReference type="ARBA" id="ARBA00049893"/>
    </source>
</evidence>
<dbReference type="PANTHER" id="PTHR30616:SF2">
    <property type="entry name" value="PURINE NUCLEOSIDE PHOSPHORYLASE LACC1"/>
    <property type="match status" value="1"/>
</dbReference>
<evidence type="ECO:0000256" key="1">
    <source>
        <dbReference type="ARBA" id="ARBA00000553"/>
    </source>
</evidence>
<dbReference type="AlphaFoldDB" id="A0A7R7IEP0"/>
<dbReference type="Proteomes" id="UP000595897">
    <property type="component" value="Chromosome"/>
</dbReference>
<proteinExistence type="inferred from homology"/>
<protein>
    <recommendedName>
        <fullName evidence="11">Purine nucleoside phosphorylase</fullName>
    </recommendedName>
</protein>
<evidence type="ECO:0000256" key="2">
    <source>
        <dbReference type="ARBA" id="ARBA00003215"/>
    </source>
</evidence>
<keyword evidence="7" id="KW-0862">Zinc</keyword>
<comment type="function">
    <text evidence="2">Purine nucleoside enzyme that catalyzes the phosphorolysis of adenosine and inosine nucleosides, yielding D-ribose 1-phosphate and the respective free bases, adenine and hypoxanthine. Also catalyzes the phosphorolysis of S-methyl-5'-thioadenosine into adenine and S-methyl-5-thio-alpha-D-ribose 1-phosphate. Also has adenosine deaminase activity.</text>
</comment>
<evidence type="ECO:0000313" key="12">
    <source>
        <dbReference type="EMBL" id="BCN31313.1"/>
    </source>
</evidence>
<evidence type="ECO:0000256" key="4">
    <source>
        <dbReference type="ARBA" id="ARBA00022679"/>
    </source>
</evidence>
<comment type="catalytic activity">
    <reaction evidence="8">
        <text>adenosine + H2O + H(+) = inosine + NH4(+)</text>
        <dbReference type="Rhea" id="RHEA:24408"/>
        <dbReference type="ChEBI" id="CHEBI:15377"/>
        <dbReference type="ChEBI" id="CHEBI:15378"/>
        <dbReference type="ChEBI" id="CHEBI:16335"/>
        <dbReference type="ChEBI" id="CHEBI:17596"/>
        <dbReference type="ChEBI" id="CHEBI:28938"/>
        <dbReference type="EC" id="3.5.4.4"/>
    </reaction>
    <physiologicalReaction direction="left-to-right" evidence="8">
        <dbReference type="Rhea" id="RHEA:24409"/>
    </physiologicalReaction>
</comment>
<dbReference type="RefSeq" id="WP_271712443.1">
    <property type="nucleotide sequence ID" value="NZ_AP024169.1"/>
</dbReference>
<dbReference type="Gene3D" id="3.60.140.10">
    <property type="entry name" value="CNF1/YfiH-like putative cysteine hydrolases"/>
    <property type="match status" value="1"/>
</dbReference>
<dbReference type="GO" id="GO:0016787">
    <property type="term" value="F:hydrolase activity"/>
    <property type="evidence" value="ECO:0007669"/>
    <property type="project" value="UniProtKB-KW"/>
</dbReference>
<dbReference type="GO" id="GO:0017061">
    <property type="term" value="F:S-methyl-5-thioadenosine phosphorylase activity"/>
    <property type="evidence" value="ECO:0007669"/>
    <property type="project" value="UniProtKB-EC"/>
</dbReference>
<dbReference type="Pfam" id="PF02578">
    <property type="entry name" value="Cu-oxidase_4"/>
    <property type="match status" value="1"/>
</dbReference>
<comment type="similarity">
    <text evidence="3 11">Belongs to the purine nucleoside phosphorylase YfiH/LACC1 family.</text>
</comment>
<evidence type="ECO:0000256" key="7">
    <source>
        <dbReference type="ARBA" id="ARBA00022833"/>
    </source>
</evidence>
<dbReference type="InterPro" id="IPR038371">
    <property type="entry name" value="Cu_polyphenol_OxRdtase_sf"/>
</dbReference>
<evidence type="ECO:0000256" key="5">
    <source>
        <dbReference type="ARBA" id="ARBA00022723"/>
    </source>
</evidence>
<dbReference type="EMBL" id="AP024169">
    <property type="protein sequence ID" value="BCN31313.1"/>
    <property type="molecule type" value="Genomic_DNA"/>
</dbReference>
<dbReference type="InterPro" id="IPR003730">
    <property type="entry name" value="Cu_polyphenol_OxRdtase"/>
</dbReference>
<reference evidence="12 13" key="1">
    <citation type="submission" date="2020-11" db="EMBL/GenBank/DDBJ databases">
        <title>Draft genome sequencing of a Lachnospiraceae strain isolated from anoxic soil subjected to BSD treatment.</title>
        <authorList>
            <person name="Uek A."/>
            <person name="Tonouchi A."/>
        </authorList>
    </citation>
    <scope>NUCLEOTIDE SEQUENCE [LARGE SCALE GENOMIC DNA]</scope>
    <source>
        <strain evidence="12 13">TB5</strain>
    </source>
</reference>
<dbReference type="InterPro" id="IPR011324">
    <property type="entry name" value="Cytotoxic_necrot_fac-like_cat"/>
</dbReference>
<dbReference type="KEGG" id="ahb:bsdtb5_26080"/>
<gene>
    <name evidence="12" type="ORF">bsdtb5_26080</name>
</gene>
<keyword evidence="13" id="KW-1185">Reference proteome</keyword>
<comment type="catalytic activity">
    <reaction evidence="10">
        <text>S-methyl-5'-thioadenosine + phosphate = 5-(methylsulfanyl)-alpha-D-ribose 1-phosphate + adenine</text>
        <dbReference type="Rhea" id="RHEA:11852"/>
        <dbReference type="ChEBI" id="CHEBI:16708"/>
        <dbReference type="ChEBI" id="CHEBI:17509"/>
        <dbReference type="ChEBI" id="CHEBI:43474"/>
        <dbReference type="ChEBI" id="CHEBI:58533"/>
        <dbReference type="EC" id="2.4.2.28"/>
    </reaction>
    <physiologicalReaction direction="left-to-right" evidence="10">
        <dbReference type="Rhea" id="RHEA:11853"/>
    </physiologicalReaction>
</comment>
<evidence type="ECO:0000256" key="3">
    <source>
        <dbReference type="ARBA" id="ARBA00007353"/>
    </source>
</evidence>
<name>A0A7R7IEP0_9FIRM</name>
<sequence length="294" mass="33346">MCNRLKMKESNQIINEKYNKDNHIIYFNQEDEVPVIKFQVLEKIPFIKHGFSTKLGGVSTGDLATMNLSFHRGDMAETVTENYRRICEAIGLVKDNLVFSDQVHDIKIHKVIKADMGKGIVRDSDIKEIDGLITNEKDIPLVTFYADCVPLYFVDPVNKAIGLTHSGWKGTVRRIGNETVKAMKENYNSSPDDIIAVIGPSICRDCYEVSEDVANEFRTNFKEEIVDKILEEKENGKYQLDLWLVNKYILMEAGIKEENITISSVCTCCNHDILFSHRATKGKRGNLAAFLSIS</sequence>
<evidence type="ECO:0000256" key="11">
    <source>
        <dbReference type="RuleBase" id="RU361274"/>
    </source>
</evidence>
<dbReference type="GO" id="GO:0005507">
    <property type="term" value="F:copper ion binding"/>
    <property type="evidence" value="ECO:0007669"/>
    <property type="project" value="TreeGrafter"/>
</dbReference>
<evidence type="ECO:0000256" key="6">
    <source>
        <dbReference type="ARBA" id="ARBA00022801"/>
    </source>
</evidence>
<evidence type="ECO:0000256" key="9">
    <source>
        <dbReference type="ARBA" id="ARBA00048968"/>
    </source>
</evidence>
<evidence type="ECO:0000313" key="13">
    <source>
        <dbReference type="Proteomes" id="UP000595897"/>
    </source>
</evidence>
<keyword evidence="5" id="KW-0479">Metal-binding</keyword>
<dbReference type="NCBIfam" id="TIGR00726">
    <property type="entry name" value="peptidoglycan editing factor PgeF"/>
    <property type="match status" value="1"/>
</dbReference>
<dbReference type="PANTHER" id="PTHR30616">
    <property type="entry name" value="UNCHARACTERIZED PROTEIN YFIH"/>
    <property type="match status" value="1"/>
</dbReference>
<keyword evidence="6" id="KW-0378">Hydrolase</keyword>